<dbReference type="NCBIfam" id="TIGR00078">
    <property type="entry name" value="nadC"/>
    <property type="match status" value="1"/>
</dbReference>
<reference evidence="16 17" key="1">
    <citation type="submission" date="2016-10" db="EMBL/GenBank/DDBJ databases">
        <authorList>
            <person name="de Groot N.N."/>
        </authorList>
    </citation>
    <scope>NUCLEOTIDE SEQUENCE [LARGE SCALE GENOMIC DNA]</scope>
    <source>
        <strain evidence="16 17">CGMCC 1.11030</strain>
    </source>
</reference>
<dbReference type="InterPro" id="IPR037128">
    <property type="entry name" value="Quinolinate_PRibosylTase_N_sf"/>
</dbReference>
<dbReference type="OrthoDB" id="9782546at2"/>
<evidence type="ECO:0000256" key="10">
    <source>
        <dbReference type="ARBA" id="ARBA00047445"/>
    </source>
</evidence>
<gene>
    <name evidence="16" type="ORF">SAMN05216258_10219</name>
</gene>
<protein>
    <recommendedName>
        <fullName evidence="11">Probable nicotinate-nucleotide pyrophosphorylase [carboxylating]</fullName>
        <ecNumber evidence="5">2.4.2.19</ecNumber>
    </recommendedName>
    <alternativeName>
        <fullName evidence="9">Quinolinate phosphoribosyltransferase [decarboxylating]</fullName>
    </alternativeName>
</protein>
<feature type="binding site" evidence="13">
    <location>
        <begin position="270"/>
        <end position="272"/>
    </location>
    <ligand>
        <name>substrate</name>
    </ligand>
</feature>
<evidence type="ECO:0000256" key="13">
    <source>
        <dbReference type="PIRSR" id="PIRSR006250-1"/>
    </source>
</evidence>
<dbReference type="AlphaFoldDB" id="A0A1I3CIY8"/>
<evidence type="ECO:0000256" key="12">
    <source>
        <dbReference type="PIRNR" id="PIRNR006250"/>
    </source>
</evidence>
<evidence type="ECO:0000256" key="9">
    <source>
        <dbReference type="ARBA" id="ARBA00033102"/>
    </source>
</evidence>
<dbReference type="Gene3D" id="3.20.20.70">
    <property type="entry name" value="Aldolase class I"/>
    <property type="match status" value="1"/>
</dbReference>
<dbReference type="GO" id="GO:0005737">
    <property type="term" value="C:cytoplasm"/>
    <property type="evidence" value="ECO:0007669"/>
    <property type="project" value="TreeGrafter"/>
</dbReference>
<dbReference type="RefSeq" id="WP_092857745.1">
    <property type="nucleotide sequence ID" value="NZ_FOQH01000002.1"/>
</dbReference>
<feature type="binding site" evidence="13">
    <location>
        <position position="174"/>
    </location>
    <ligand>
        <name>substrate</name>
    </ligand>
</feature>
<dbReference type="FunFam" id="3.20.20.70:FF:000030">
    <property type="entry name" value="Nicotinate-nucleotide pyrophosphorylase, carboxylating"/>
    <property type="match status" value="1"/>
</dbReference>
<comment type="pathway">
    <text evidence="2">Cofactor biosynthesis; NAD(+) biosynthesis; nicotinate D-ribonucleotide from quinolinate: step 1/1.</text>
</comment>
<accession>A0A1I3CIY8</accession>
<comment type="function">
    <text evidence="1">Involved in the catabolism of quinolinic acid (QA).</text>
</comment>
<feature type="binding site" evidence="13">
    <location>
        <position position="164"/>
    </location>
    <ligand>
        <name>substrate</name>
    </ligand>
</feature>
<dbReference type="GO" id="GO:0034213">
    <property type="term" value="P:quinolinate catabolic process"/>
    <property type="evidence" value="ECO:0007669"/>
    <property type="project" value="TreeGrafter"/>
</dbReference>
<dbReference type="Proteomes" id="UP000199377">
    <property type="component" value="Unassembled WGS sequence"/>
</dbReference>
<evidence type="ECO:0000313" key="16">
    <source>
        <dbReference type="EMBL" id="SFH74313.1"/>
    </source>
</evidence>
<keyword evidence="7 12" id="KW-0328">Glycosyltransferase</keyword>
<feature type="binding site" evidence="13">
    <location>
        <position position="107"/>
    </location>
    <ligand>
        <name>substrate</name>
    </ligand>
</feature>
<keyword evidence="17" id="KW-1185">Reference proteome</keyword>
<dbReference type="Gene3D" id="3.90.1170.20">
    <property type="entry name" value="Quinolinate phosphoribosyl transferase, N-terminal domain"/>
    <property type="match status" value="1"/>
</dbReference>
<name>A0A1I3CIY8_9RHOB</name>
<evidence type="ECO:0000313" key="17">
    <source>
        <dbReference type="Proteomes" id="UP000199377"/>
    </source>
</evidence>
<keyword evidence="8 12" id="KW-0808">Transferase</keyword>
<evidence type="ECO:0000256" key="4">
    <source>
        <dbReference type="ARBA" id="ARBA00011218"/>
    </source>
</evidence>
<dbReference type="SUPFAM" id="SSF54675">
    <property type="entry name" value="Nicotinate/Quinolinate PRTase N-terminal domain-like"/>
    <property type="match status" value="1"/>
</dbReference>
<evidence type="ECO:0000256" key="2">
    <source>
        <dbReference type="ARBA" id="ARBA00004893"/>
    </source>
</evidence>
<dbReference type="InterPro" id="IPR022412">
    <property type="entry name" value="Quinolinate_PRibosylTrfase_N"/>
</dbReference>
<dbReference type="GO" id="GO:0004514">
    <property type="term" value="F:nicotinate-nucleotide diphosphorylase (carboxylating) activity"/>
    <property type="evidence" value="ECO:0007669"/>
    <property type="project" value="UniProtKB-EC"/>
</dbReference>
<feature type="domain" description="Quinolinate phosphoribosyl transferase C-terminal" evidence="14">
    <location>
        <begin position="119"/>
        <end position="285"/>
    </location>
</feature>
<dbReference type="PIRSF" id="PIRSF006250">
    <property type="entry name" value="NadC_ModD"/>
    <property type="match status" value="1"/>
</dbReference>
<evidence type="ECO:0000256" key="5">
    <source>
        <dbReference type="ARBA" id="ARBA00011944"/>
    </source>
</evidence>
<evidence type="ECO:0000259" key="14">
    <source>
        <dbReference type="Pfam" id="PF01729"/>
    </source>
</evidence>
<keyword evidence="6" id="KW-0662">Pyridine nucleotide biosynthesis</keyword>
<organism evidence="16 17">
    <name type="scientific">Albimonas pacifica</name>
    <dbReference type="NCBI Taxonomy" id="1114924"/>
    <lineage>
        <taxon>Bacteria</taxon>
        <taxon>Pseudomonadati</taxon>
        <taxon>Pseudomonadota</taxon>
        <taxon>Alphaproteobacteria</taxon>
        <taxon>Rhodobacterales</taxon>
        <taxon>Paracoccaceae</taxon>
        <taxon>Albimonas</taxon>
    </lineage>
</organism>
<feature type="binding site" evidence="13">
    <location>
        <position position="226"/>
    </location>
    <ligand>
        <name>substrate</name>
    </ligand>
</feature>
<dbReference type="EMBL" id="FOQH01000002">
    <property type="protein sequence ID" value="SFH74313.1"/>
    <property type="molecule type" value="Genomic_DNA"/>
</dbReference>
<dbReference type="InterPro" id="IPR013785">
    <property type="entry name" value="Aldolase_TIM"/>
</dbReference>
<dbReference type="GO" id="GO:0009435">
    <property type="term" value="P:NAD+ biosynthetic process"/>
    <property type="evidence" value="ECO:0007669"/>
    <property type="project" value="UniProtKB-UniPathway"/>
</dbReference>
<dbReference type="InterPro" id="IPR027277">
    <property type="entry name" value="NadC/ModD"/>
</dbReference>
<evidence type="ECO:0000256" key="1">
    <source>
        <dbReference type="ARBA" id="ARBA00003237"/>
    </source>
</evidence>
<proteinExistence type="inferred from homology"/>
<dbReference type="PANTHER" id="PTHR32179:SF3">
    <property type="entry name" value="NICOTINATE-NUCLEOTIDE PYROPHOSPHORYLASE [CARBOXYLATING]"/>
    <property type="match status" value="1"/>
</dbReference>
<evidence type="ECO:0000256" key="3">
    <source>
        <dbReference type="ARBA" id="ARBA00009400"/>
    </source>
</evidence>
<feature type="domain" description="Quinolinate phosphoribosyl transferase N-terminal" evidence="15">
    <location>
        <begin position="32"/>
        <end position="115"/>
    </location>
</feature>
<dbReference type="CDD" id="cd01572">
    <property type="entry name" value="QPRTase"/>
    <property type="match status" value="1"/>
</dbReference>
<comment type="subunit">
    <text evidence="4">Hexamer formed by 3 homodimers.</text>
</comment>
<comment type="similarity">
    <text evidence="3 12">Belongs to the NadC/ModD family.</text>
</comment>
<dbReference type="EC" id="2.4.2.19" evidence="5"/>
<dbReference type="STRING" id="1114924.SAMN05216258_10219"/>
<dbReference type="InterPro" id="IPR004393">
    <property type="entry name" value="NadC"/>
</dbReference>
<dbReference type="Pfam" id="PF02749">
    <property type="entry name" value="QRPTase_N"/>
    <property type="match status" value="1"/>
</dbReference>
<dbReference type="Pfam" id="PF01729">
    <property type="entry name" value="QRPTase_C"/>
    <property type="match status" value="1"/>
</dbReference>
<sequence length="286" mass="29506">MTPEFPPAPLPELLLEPLVRAALLEDLGAGGDVTTRLVIPPGATCRARLRAREAGVLSGMQVAALAFRLVDPALKLRTLAPDGAVVAAGETAMEIEGPAASVLSAERVALNFAGRLAGVATTTAAYAAETRGTRARITCTRKTTPGLRLVEKQAVLHGGGFNHRFSLSDAVLIKDNHVAAAGGVRAALRAAKAGASHMLRIEIEVDTLDQLAEALDEGGADVALLDNMDAAAMRQAVAMTAGRLTLEASGSMRLERVAETAATGVDYISVGALTHSASTLDLGLDF</sequence>
<comment type="catalytic activity">
    <reaction evidence="10">
        <text>nicotinate beta-D-ribonucleotide + CO2 + diphosphate = quinolinate + 5-phospho-alpha-D-ribose 1-diphosphate + 2 H(+)</text>
        <dbReference type="Rhea" id="RHEA:12733"/>
        <dbReference type="ChEBI" id="CHEBI:15378"/>
        <dbReference type="ChEBI" id="CHEBI:16526"/>
        <dbReference type="ChEBI" id="CHEBI:29959"/>
        <dbReference type="ChEBI" id="CHEBI:33019"/>
        <dbReference type="ChEBI" id="CHEBI:57502"/>
        <dbReference type="ChEBI" id="CHEBI:58017"/>
        <dbReference type="EC" id="2.4.2.19"/>
    </reaction>
</comment>
<evidence type="ECO:0000256" key="8">
    <source>
        <dbReference type="ARBA" id="ARBA00022679"/>
    </source>
</evidence>
<dbReference type="FunFam" id="3.90.1170.20:FF:000001">
    <property type="entry name" value="Nicotinate-nucleotide diphosphorylase (Carboxylating)"/>
    <property type="match status" value="1"/>
</dbReference>
<dbReference type="UniPathway" id="UPA00253">
    <property type="reaction ID" value="UER00331"/>
</dbReference>
<feature type="binding site" evidence="13">
    <location>
        <begin position="249"/>
        <end position="251"/>
    </location>
    <ligand>
        <name>substrate</name>
    </ligand>
</feature>
<dbReference type="InterPro" id="IPR036068">
    <property type="entry name" value="Nicotinate_pribotase-like_C"/>
</dbReference>
<feature type="binding site" evidence="13">
    <location>
        <position position="204"/>
    </location>
    <ligand>
        <name>substrate</name>
    </ligand>
</feature>
<evidence type="ECO:0000259" key="15">
    <source>
        <dbReference type="Pfam" id="PF02749"/>
    </source>
</evidence>
<dbReference type="InterPro" id="IPR002638">
    <property type="entry name" value="Quinolinate_PRibosylTrfase_C"/>
</dbReference>
<evidence type="ECO:0000256" key="11">
    <source>
        <dbReference type="ARBA" id="ARBA00069173"/>
    </source>
</evidence>
<evidence type="ECO:0000256" key="7">
    <source>
        <dbReference type="ARBA" id="ARBA00022676"/>
    </source>
</evidence>
<dbReference type="PANTHER" id="PTHR32179">
    <property type="entry name" value="NICOTINATE-NUCLEOTIDE PYROPHOSPHORYLASE [CARBOXYLATING]"/>
    <property type="match status" value="1"/>
</dbReference>
<feature type="binding site" evidence="13">
    <location>
        <begin position="140"/>
        <end position="142"/>
    </location>
    <ligand>
        <name>substrate</name>
    </ligand>
</feature>
<dbReference type="SUPFAM" id="SSF51690">
    <property type="entry name" value="Nicotinate/Quinolinate PRTase C-terminal domain-like"/>
    <property type="match status" value="1"/>
</dbReference>
<evidence type="ECO:0000256" key="6">
    <source>
        <dbReference type="ARBA" id="ARBA00022642"/>
    </source>
</evidence>